<feature type="non-terminal residue" evidence="1">
    <location>
        <position position="139"/>
    </location>
</feature>
<organism evidence="1 2">
    <name type="scientific">endosymbiont of Ridgeia piscesae</name>
    <dbReference type="NCBI Taxonomy" id="54398"/>
    <lineage>
        <taxon>Bacteria</taxon>
        <taxon>Pseudomonadati</taxon>
        <taxon>Pseudomonadota</taxon>
        <taxon>Gammaproteobacteria</taxon>
        <taxon>sulfur-oxidizing symbionts</taxon>
    </lineage>
</organism>
<keyword evidence="2" id="KW-1185">Reference proteome</keyword>
<sequence length="139" mass="14318">MPLAEAVVVGDLYARLLPEDGGIEQVRFYLDGSGSVLKTERRAPYDLQGGSSSAATPFDTTDLADGAHTLRSLVDLRDGSQLSFETTFTVANDGSPNDAPQLASIGDQALLVGDSAALLISASDANGDLLSFSSSALPA</sequence>
<dbReference type="Proteomes" id="UP000051634">
    <property type="component" value="Unassembled WGS sequence"/>
</dbReference>
<proteinExistence type="predicted"/>
<reference evidence="1 2" key="1">
    <citation type="submission" date="2015-11" db="EMBL/GenBank/DDBJ databases">
        <title>The genome of Candidatus Endoriftia persephone in Ridgeia piscesae and population structure of the North Eastern Pacific vestimentiferan symbionts.</title>
        <authorList>
            <person name="Perez M."/>
            <person name="Juniper K.S."/>
        </authorList>
    </citation>
    <scope>NUCLEOTIDE SEQUENCE [LARGE SCALE GENOMIC DNA]</scope>
    <source>
        <strain evidence="1">Ind11</strain>
    </source>
</reference>
<evidence type="ECO:0000313" key="2">
    <source>
        <dbReference type="Proteomes" id="UP000051634"/>
    </source>
</evidence>
<name>A0A0T5YY87_9GAMM</name>
<dbReference type="EMBL" id="LDXT01000076">
    <property type="protein sequence ID" value="KRT55579.1"/>
    <property type="molecule type" value="Genomic_DNA"/>
</dbReference>
<accession>A0A0T5YY87</accession>
<comment type="caution">
    <text evidence="1">The sequence shown here is derived from an EMBL/GenBank/DDBJ whole genome shotgun (WGS) entry which is preliminary data.</text>
</comment>
<protein>
    <submittedName>
        <fullName evidence="1">Uncharacterized protein</fullName>
    </submittedName>
</protein>
<dbReference type="AlphaFoldDB" id="A0A0T5YY87"/>
<evidence type="ECO:0000313" key="1">
    <source>
        <dbReference type="EMBL" id="KRT55579.1"/>
    </source>
</evidence>
<gene>
    <name evidence="1" type="ORF">Ga0074115_1211</name>
</gene>